<evidence type="ECO:0000313" key="2">
    <source>
        <dbReference type="EMBL" id="MFD2160645.1"/>
    </source>
</evidence>
<name>A0ABW4ZG39_9BACT</name>
<comment type="caution">
    <text evidence="2">The sequence shown here is derived from an EMBL/GenBank/DDBJ whole genome shotgun (WGS) entry which is preliminary data.</text>
</comment>
<feature type="signal peptide" evidence="1">
    <location>
        <begin position="1"/>
        <end position="22"/>
    </location>
</feature>
<dbReference type="EMBL" id="JBHUJB010000089">
    <property type="protein sequence ID" value="MFD2160645.1"/>
    <property type="molecule type" value="Genomic_DNA"/>
</dbReference>
<gene>
    <name evidence="2" type="ORF">ACFSW8_17205</name>
</gene>
<evidence type="ECO:0008006" key="4">
    <source>
        <dbReference type="Google" id="ProtNLM"/>
    </source>
</evidence>
<dbReference type="RefSeq" id="WP_377089788.1">
    <property type="nucleotide sequence ID" value="NZ_JBHSJL010000014.1"/>
</dbReference>
<organism evidence="2 3">
    <name type="scientific">Rubritalea tangerina</name>
    <dbReference type="NCBI Taxonomy" id="430798"/>
    <lineage>
        <taxon>Bacteria</taxon>
        <taxon>Pseudomonadati</taxon>
        <taxon>Verrucomicrobiota</taxon>
        <taxon>Verrucomicrobiia</taxon>
        <taxon>Verrucomicrobiales</taxon>
        <taxon>Rubritaleaceae</taxon>
        <taxon>Rubritalea</taxon>
    </lineage>
</organism>
<accession>A0ABW4ZG39</accession>
<feature type="chain" id="PRO_5046951852" description="PEP-CTERM sorting domain-containing protein" evidence="1">
    <location>
        <begin position="23"/>
        <end position="96"/>
    </location>
</feature>
<reference evidence="3" key="1">
    <citation type="journal article" date="2019" name="Int. J. Syst. Evol. Microbiol.">
        <title>The Global Catalogue of Microorganisms (GCM) 10K type strain sequencing project: providing services to taxonomists for standard genome sequencing and annotation.</title>
        <authorList>
            <consortium name="The Broad Institute Genomics Platform"/>
            <consortium name="The Broad Institute Genome Sequencing Center for Infectious Disease"/>
            <person name="Wu L."/>
            <person name="Ma J."/>
        </authorList>
    </citation>
    <scope>NUCLEOTIDE SEQUENCE [LARGE SCALE GENOMIC DNA]</scope>
    <source>
        <strain evidence="3">CCUG 57942</strain>
    </source>
</reference>
<evidence type="ECO:0000313" key="3">
    <source>
        <dbReference type="Proteomes" id="UP001597389"/>
    </source>
</evidence>
<sequence>MKKNKLLTLTASFLILHSSASAALTAHTELFTSGNGVPSGWTPFGTAFLAINTGNVQTDDDGSTNVSGASLDGNLDGAMVVNSTSSDGNDIYRCHI</sequence>
<keyword evidence="3" id="KW-1185">Reference proteome</keyword>
<evidence type="ECO:0000256" key="1">
    <source>
        <dbReference type="SAM" id="SignalP"/>
    </source>
</evidence>
<proteinExistence type="predicted"/>
<dbReference type="Proteomes" id="UP001597389">
    <property type="component" value="Unassembled WGS sequence"/>
</dbReference>
<protein>
    <recommendedName>
        <fullName evidence="4">PEP-CTERM sorting domain-containing protein</fullName>
    </recommendedName>
</protein>
<keyword evidence="1" id="KW-0732">Signal</keyword>